<dbReference type="Proteomes" id="UP000018227">
    <property type="component" value="Unassembled WGS sequence"/>
</dbReference>
<gene>
    <name evidence="2" type="ORF">GCWU0000282_000729</name>
</gene>
<sequence>MGWIYESIYCTLRTHHWDNRGFLFGAVCPIYGTGGIIATLVFNLIFKNNEAQIWQIFIICMLGSAVLEYVTSYVLEKLFHAMWWDYSDMPLNINGRICLPASIGFGIAGIFVVKYISPFVFGLFTNVPPLAIEGISMALIAFFGADLALTVSGLTQLVKKMEEMENEFNERMEASYQIIEEKRQFIADKMEVYEKLTADKISEYSLTMGILQQHALKSMKKFKSTGKARIAEKFKETVNTLPVIEKIRKMNDER</sequence>
<keyword evidence="1" id="KW-1133">Transmembrane helix</keyword>
<feature type="transmembrane region" description="Helical" evidence="1">
    <location>
        <begin position="137"/>
        <end position="158"/>
    </location>
</feature>
<feature type="transmembrane region" description="Helical" evidence="1">
    <location>
        <begin position="52"/>
        <end position="76"/>
    </location>
</feature>
<evidence type="ECO:0000256" key="1">
    <source>
        <dbReference type="SAM" id="Phobius"/>
    </source>
</evidence>
<organism evidence="2 3">
    <name type="scientific">Catonella morbi ATCC 51271</name>
    <dbReference type="NCBI Taxonomy" id="592026"/>
    <lineage>
        <taxon>Bacteria</taxon>
        <taxon>Bacillati</taxon>
        <taxon>Bacillota</taxon>
        <taxon>Clostridia</taxon>
        <taxon>Lachnospirales</taxon>
        <taxon>Lachnospiraceae</taxon>
        <taxon>Catonella</taxon>
    </lineage>
</organism>
<dbReference type="STRING" id="592026.GCWU0000282_000729"/>
<feature type="transmembrane region" description="Helical" evidence="1">
    <location>
        <begin position="97"/>
        <end position="117"/>
    </location>
</feature>
<evidence type="ECO:0008006" key="4">
    <source>
        <dbReference type="Google" id="ProtNLM"/>
    </source>
</evidence>
<reference evidence="2 3" key="1">
    <citation type="submission" date="2013-06" db="EMBL/GenBank/DDBJ databases">
        <authorList>
            <person name="Weinstock G."/>
            <person name="Sodergren E."/>
            <person name="Clifton S."/>
            <person name="Fulton L."/>
            <person name="Fulton B."/>
            <person name="Courtney L."/>
            <person name="Fronick C."/>
            <person name="Harrison M."/>
            <person name="Strong C."/>
            <person name="Farmer C."/>
            <person name="Delahaunty K."/>
            <person name="Markovic C."/>
            <person name="Hall O."/>
            <person name="Minx P."/>
            <person name="Tomlinson C."/>
            <person name="Mitreva M."/>
            <person name="Nelson J."/>
            <person name="Hou S."/>
            <person name="Wollam A."/>
            <person name="Pepin K.H."/>
            <person name="Johnson M."/>
            <person name="Bhonagiri V."/>
            <person name="Nash W.E."/>
            <person name="Warren W."/>
            <person name="Chinwalla A."/>
            <person name="Mardis E.R."/>
            <person name="Wilson R.K."/>
        </authorList>
    </citation>
    <scope>NUCLEOTIDE SEQUENCE [LARGE SCALE GENOMIC DNA]</scope>
    <source>
        <strain evidence="2 3">ATCC 51271</strain>
    </source>
</reference>
<comment type="caution">
    <text evidence="2">The sequence shown here is derived from an EMBL/GenBank/DDBJ whole genome shotgun (WGS) entry which is preliminary data.</text>
</comment>
<evidence type="ECO:0000313" key="2">
    <source>
        <dbReference type="EMBL" id="ESL04011.1"/>
    </source>
</evidence>
<dbReference type="HOGENOM" id="CLU_055257_2_2_9"/>
<keyword evidence="3" id="KW-1185">Reference proteome</keyword>
<feature type="transmembrane region" description="Helical" evidence="1">
    <location>
        <begin position="21"/>
        <end position="46"/>
    </location>
</feature>
<evidence type="ECO:0000313" key="3">
    <source>
        <dbReference type="Proteomes" id="UP000018227"/>
    </source>
</evidence>
<accession>V2Y8L2</accession>
<dbReference type="EMBL" id="ACIL03000006">
    <property type="protein sequence ID" value="ESL04011.1"/>
    <property type="molecule type" value="Genomic_DNA"/>
</dbReference>
<name>V2Y8L2_9FIRM</name>
<proteinExistence type="predicted"/>
<dbReference type="eggNOG" id="COG4905">
    <property type="taxonomic scope" value="Bacteria"/>
</dbReference>
<keyword evidence="1" id="KW-0812">Transmembrane</keyword>
<keyword evidence="1" id="KW-0472">Membrane</keyword>
<dbReference type="Pfam" id="PF06541">
    <property type="entry name" value="ABC_trans_CmpB"/>
    <property type="match status" value="1"/>
</dbReference>
<protein>
    <recommendedName>
        <fullName evidence="4">ABC transporter permease</fullName>
    </recommendedName>
</protein>
<dbReference type="AlphaFoldDB" id="V2Y8L2"/>
<dbReference type="InterPro" id="IPR010540">
    <property type="entry name" value="CmpB_TMEM229"/>
</dbReference>